<dbReference type="InterPro" id="IPR011009">
    <property type="entry name" value="Kinase-like_dom_sf"/>
</dbReference>
<evidence type="ECO:0000256" key="12">
    <source>
        <dbReference type="ARBA" id="ARBA00022792"/>
    </source>
</evidence>
<keyword evidence="16" id="KW-0496">Mitochondrion</keyword>
<dbReference type="SUPFAM" id="SSF56112">
    <property type="entry name" value="Protein kinase-like (PK-like)"/>
    <property type="match status" value="1"/>
</dbReference>
<dbReference type="GO" id="GO:0005741">
    <property type="term" value="C:mitochondrial outer membrane"/>
    <property type="evidence" value="ECO:0007669"/>
    <property type="project" value="UniProtKB-SubCell"/>
</dbReference>
<dbReference type="GO" id="GO:0042981">
    <property type="term" value="P:regulation of apoptotic process"/>
    <property type="evidence" value="ECO:0007669"/>
    <property type="project" value="TreeGrafter"/>
</dbReference>
<name>A0A6P8YDC3_THRPL</name>
<evidence type="ECO:0000313" key="20">
    <source>
        <dbReference type="Proteomes" id="UP000515158"/>
    </source>
</evidence>
<dbReference type="Gene3D" id="1.10.510.10">
    <property type="entry name" value="Transferase(Phosphotransferase) domain 1"/>
    <property type="match status" value="1"/>
</dbReference>
<evidence type="ECO:0000313" key="21">
    <source>
        <dbReference type="RefSeq" id="XP_034237683.1"/>
    </source>
</evidence>
<protein>
    <recommendedName>
        <fullName evidence="5">non-specific serine/threonine protein kinase</fullName>
        <ecNumber evidence="5">2.7.11.1</ecNumber>
    </recommendedName>
</protein>
<dbReference type="AlphaFoldDB" id="A0A6P8YDC3"/>
<dbReference type="PROSITE" id="PS00108">
    <property type="entry name" value="PROTEIN_KINASE_ST"/>
    <property type="match status" value="1"/>
</dbReference>
<comment type="subcellular location">
    <subcellularLocation>
        <location evidence="3">Cytoplasm</location>
        <location evidence="3">Cytosol</location>
    </subcellularLocation>
    <subcellularLocation>
        <location evidence="2">Mitochondrion inner membrane</location>
        <topology evidence="2">Single-pass membrane protein</topology>
    </subcellularLocation>
    <subcellularLocation>
        <location evidence="4">Mitochondrion outer membrane</location>
        <topology evidence="4">Single-pass membrane protein</topology>
    </subcellularLocation>
</comment>
<dbReference type="GO" id="GO:0046872">
    <property type="term" value="F:metal ion binding"/>
    <property type="evidence" value="ECO:0007669"/>
    <property type="project" value="UniProtKB-KW"/>
</dbReference>
<dbReference type="KEGG" id="tpal:117643109"/>
<comment type="catalytic activity">
    <reaction evidence="17">
        <text>L-threonyl-[protein] + ATP = O-phospho-L-threonyl-[protein] + ADP + H(+)</text>
        <dbReference type="Rhea" id="RHEA:46608"/>
        <dbReference type="Rhea" id="RHEA-COMP:11060"/>
        <dbReference type="Rhea" id="RHEA-COMP:11605"/>
        <dbReference type="ChEBI" id="CHEBI:15378"/>
        <dbReference type="ChEBI" id="CHEBI:30013"/>
        <dbReference type="ChEBI" id="CHEBI:30616"/>
        <dbReference type="ChEBI" id="CHEBI:61977"/>
        <dbReference type="ChEBI" id="CHEBI:456216"/>
        <dbReference type="EC" id="2.7.11.1"/>
    </reaction>
</comment>
<evidence type="ECO:0000256" key="11">
    <source>
        <dbReference type="ARBA" id="ARBA00022787"/>
    </source>
</evidence>
<dbReference type="SMART" id="SM00220">
    <property type="entry name" value="S_TKc"/>
    <property type="match status" value="1"/>
</dbReference>
<evidence type="ECO:0000256" key="13">
    <source>
        <dbReference type="ARBA" id="ARBA00022840"/>
    </source>
</evidence>
<sequence>MSIKDCAFRLLRNGRTLLRHFWSNPASKDVVDVVDGRIVSSASTASTASTVRIVHEHARRLFLDNVLKRVSNSTAAELRRRTAKRLLFGNAAPFLAFVGVNLASGTSIITEEDELEAACWGIRETVSAMDWTFIKKESDIQNIWERLDEPFSLENFEFGKAIAKGCNGVVYTAKLKEESSSFEDLKQENDTSNFPLAIKMMFNYDAESNSMSILRAMHRETVPAMTYSSKEEIMSWEGGLRQRCRTLPPHPNIVRVYNAFTDSVQALPGSLSLYPDALPARLNPNGFGRNMSLFLVMKRYDTSLKDYLEKSSPNPKVAILLLTQLLEAVTHMVLNGVAHRDLKADNILLDLDESDEMCPNLSVTDFGCCLADRVQGLSLHYTSHDTDKGGNAALMAPEVACAEPGPFNYINYSKADVWAVGTLSYQLFGMDNPFHRIGNQTGTTAKNGKGATFLLSSSYSECDLPPLPGDVPPIIVKLVQEMLARSPSKRISAELAATVCQLYLWAPSSWIQGESTKIPSSSEILQWLLCLTTKVLCEGRRMMSAKFMPDDVNPSHHLALDTNVVHASPEYNLVESFLRRIKLSVVRDALQWMTEA</sequence>
<comment type="cofactor">
    <cofactor evidence="1">
        <name>Mg(2+)</name>
        <dbReference type="ChEBI" id="CHEBI:18420"/>
    </cofactor>
</comment>
<evidence type="ECO:0000256" key="6">
    <source>
        <dbReference type="ARBA" id="ARBA00022527"/>
    </source>
</evidence>
<dbReference type="InterPro" id="IPR000719">
    <property type="entry name" value="Prot_kinase_dom"/>
</dbReference>
<reference evidence="21" key="1">
    <citation type="submission" date="2025-08" db="UniProtKB">
        <authorList>
            <consortium name="RefSeq"/>
        </authorList>
    </citation>
    <scope>IDENTIFICATION</scope>
    <source>
        <tissue evidence="21">Total insect</tissue>
    </source>
</reference>
<keyword evidence="9" id="KW-0547">Nucleotide-binding</keyword>
<dbReference type="Pfam" id="PF00069">
    <property type="entry name" value="Pkinase"/>
    <property type="match status" value="1"/>
</dbReference>
<dbReference type="PANTHER" id="PTHR22972">
    <property type="entry name" value="SERINE/THREONINE PROTEIN KINASE"/>
    <property type="match status" value="1"/>
</dbReference>
<dbReference type="GO" id="GO:0005524">
    <property type="term" value="F:ATP binding"/>
    <property type="evidence" value="ECO:0007669"/>
    <property type="project" value="UniProtKB-KW"/>
</dbReference>
<keyword evidence="15" id="KW-0809">Transit peptide</keyword>
<keyword evidence="11" id="KW-1000">Mitochondrion outer membrane</keyword>
<dbReference type="CTD" id="65018"/>
<evidence type="ECO:0000256" key="17">
    <source>
        <dbReference type="ARBA" id="ARBA00047899"/>
    </source>
</evidence>
<keyword evidence="13" id="KW-0067">ATP-binding</keyword>
<keyword evidence="6" id="KW-0723">Serine/threonine-protein kinase</keyword>
<feature type="domain" description="Protein kinase" evidence="19">
    <location>
        <begin position="156"/>
        <end position="504"/>
    </location>
</feature>
<dbReference type="GO" id="GO:0090141">
    <property type="term" value="P:positive regulation of mitochondrial fission"/>
    <property type="evidence" value="ECO:0007669"/>
    <property type="project" value="TreeGrafter"/>
</dbReference>
<dbReference type="GO" id="GO:0005829">
    <property type="term" value="C:cytosol"/>
    <property type="evidence" value="ECO:0007669"/>
    <property type="project" value="UniProtKB-SubCell"/>
</dbReference>
<keyword evidence="7" id="KW-0808">Transferase</keyword>
<keyword evidence="10 21" id="KW-0418">Kinase</keyword>
<evidence type="ECO:0000256" key="15">
    <source>
        <dbReference type="ARBA" id="ARBA00022946"/>
    </source>
</evidence>
<evidence type="ECO:0000256" key="18">
    <source>
        <dbReference type="ARBA" id="ARBA00048679"/>
    </source>
</evidence>
<evidence type="ECO:0000256" key="10">
    <source>
        <dbReference type="ARBA" id="ARBA00022777"/>
    </source>
</evidence>
<evidence type="ECO:0000256" key="2">
    <source>
        <dbReference type="ARBA" id="ARBA00004434"/>
    </source>
</evidence>
<keyword evidence="8" id="KW-0479">Metal-binding</keyword>
<evidence type="ECO:0000256" key="7">
    <source>
        <dbReference type="ARBA" id="ARBA00022679"/>
    </source>
</evidence>
<dbReference type="EC" id="2.7.11.1" evidence="5"/>
<evidence type="ECO:0000256" key="4">
    <source>
        <dbReference type="ARBA" id="ARBA00004572"/>
    </source>
</evidence>
<evidence type="ECO:0000256" key="5">
    <source>
        <dbReference type="ARBA" id="ARBA00012513"/>
    </source>
</evidence>
<dbReference type="GeneID" id="117643109"/>
<dbReference type="InterPro" id="IPR008271">
    <property type="entry name" value="Ser/Thr_kinase_AS"/>
</dbReference>
<accession>A0A6P8YDC3</accession>
<keyword evidence="20" id="KW-1185">Reference proteome</keyword>
<evidence type="ECO:0000256" key="9">
    <source>
        <dbReference type="ARBA" id="ARBA00022741"/>
    </source>
</evidence>
<dbReference type="RefSeq" id="XP_034237683.1">
    <property type="nucleotide sequence ID" value="XM_034381792.1"/>
</dbReference>
<dbReference type="FunCoup" id="A0A6P8YDC3">
    <property type="interactions" value="228"/>
</dbReference>
<keyword evidence="14" id="KW-0460">Magnesium</keyword>
<gene>
    <name evidence="21" type="primary">LOC117643109</name>
</gene>
<evidence type="ECO:0000256" key="8">
    <source>
        <dbReference type="ARBA" id="ARBA00022723"/>
    </source>
</evidence>
<dbReference type="GO" id="GO:0004674">
    <property type="term" value="F:protein serine/threonine kinase activity"/>
    <property type="evidence" value="ECO:0007669"/>
    <property type="project" value="UniProtKB-KW"/>
</dbReference>
<evidence type="ECO:0000256" key="1">
    <source>
        <dbReference type="ARBA" id="ARBA00001946"/>
    </source>
</evidence>
<comment type="catalytic activity">
    <reaction evidence="18">
        <text>L-seryl-[protein] + ATP = O-phospho-L-seryl-[protein] + ADP + H(+)</text>
        <dbReference type="Rhea" id="RHEA:17989"/>
        <dbReference type="Rhea" id="RHEA-COMP:9863"/>
        <dbReference type="Rhea" id="RHEA-COMP:11604"/>
        <dbReference type="ChEBI" id="CHEBI:15378"/>
        <dbReference type="ChEBI" id="CHEBI:29999"/>
        <dbReference type="ChEBI" id="CHEBI:30616"/>
        <dbReference type="ChEBI" id="CHEBI:83421"/>
        <dbReference type="ChEBI" id="CHEBI:456216"/>
        <dbReference type="EC" id="2.7.11.1"/>
    </reaction>
</comment>
<dbReference type="PANTHER" id="PTHR22972:SF7">
    <property type="entry name" value="SERINE_THREONINE-PROTEIN KINASE PINK1, MITOCHONDRIAL"/>
    <property type="match status" value="1"/>
</dbReference>
<proteinExistence type="predicted"/>
<keyword evidence="12" id="KW-0472">Membrane</keyword>
<evidence type="ECO:0000256" key="16">
    <source>
        <dbReference type="ARBA" id="ARBA00023128"/>
    </source>
</evidence>
<dbReference type="Proteomes" id="UP000515158">
    <property type="component" value="Unplaced"/>
</dbReference>
<dbReference type="OrthoDB" id="1405469at2759"/>
<keyword evidence="12" id="KW-0999">Mitochondrion inner membrane</keyword>
<evidence type="ECO:0000256" key="14">
    <source>
        <dbReference type="ARBA" id="ARBA00022842"/>
    </source>
</evidence>
<dbReference type="InParanoid" id="A0A6P8YDC3"/>
<dbReference type="InterPro" id="IPR051511">
    <property type="entry name" value="MitoQC_Scaffold_Kinases"/>
</dbReference>
<organism evidence="21">
    <name type="scientific">Thrips palmi</name>
    <name type="common">Melon thrips</name>
    <dbReference type="NCBI Taxonomy" id="161013"/>
    <lineage>
        <taxon>Eukaryota</taxon>
        <taxon>Metazoa</taxon>
        <taxon>Ecdysozoa</taxon>
        <taxon>Arthropoda</taxon>
        <taxon>Hexapoda</taxon>
        <taxon>Insecta</taxon>
        <taxon>Pterygota</taxon>
        <taxon>Neoptera</taxon>
        <taxon>Paraneoptera</taxon>
        <taxon>Thysanoptera</taxon>
        <taxon>Terebrantia</taxon>
        <taxon>Thripoidea</taxon>
        <taxon>Thripidae</taxon>
        <taxon>Thrips</taxon>
    </lineage>
</organism>
<evidence type="ECO:0000256" key="3">
    <source>
        <dbReference type="ARBA" id="ARBA00004514"/>
    </source>
</evidence>
<dbReference type="PROSITE" id="PS50011">
    <property type="entry name" value="PROTEIN_KINASE_DOM"/>
    <property type="match status" value="1"/>
</dbReference>
<dbReference type="GO" id="GO:0000422">
    <property type="term" value="P:autophagy of mitochondrion"/>
    <property type="evidence" value="ECO:0007669"/>
    <property type="project" value="TreeGrafter"/>
</dbReference>
<evidence type="ECO:0000259" key="19">
    <source>
        <dbReference type="PROSITE" id="PS50011"/>
    </source>
</evidence>
<dbReference type="GO" id="GO:0005743">
    <property type="term" value="C:mitochondrial inner membrane"/>
    <property type="evidence" value="ECO:0007669"/>
    <property type="project" value="UniProtKB-SubCell"/>
</dbReference>